<dbReference type="Pfam" id="PF08281">
    <property type="entry name" value="Sigma70_r4_2"/>
    <property type="match status" value="1"/>
</dbReference>
<feature type="domain" description="RNA polymerase sigma factor 70 region 4 type 2" evidence="6">
    <location>
        <begin position="133"/>
        <end position="183"/>
    </location>
</feature>
<reference evidence="7 8" key="1">
    <citation type="submission" date="2019-03" db="EMBL/GenBank/DDBJ databases">
        <title>Genomic Encyclopedia of Archaeal and Bacterial Type Strains, Phase II (KMG-II): from individual species to whole genera.</title>
        <authorList>
            <person name="Goeker M."/>
        </authorList>
    </citation>
    <scope>NUCLEOTIDE SEQUENCE [LARGE SCALE GENOMIC DNA]</scope>
    <source>
        <strain evidence="7 8">DSM 19035</strain>
    </source>
</reference>
<evidence type="ECO:0000259" key="6">
    <source>
        <dbReference type="Pfam" id="PF08281"/>
    </source>
</evidence>
<dbReference type="Pfam" id="PF04542">
    <property type="entry name" value="Sigma70_r2"/>
    <property type="match status" value="1"/>
</dbReference>
<feature type="domain" description="RNA polymerase sigma-70 region 2" evidence="5">
    <location>
        <begin position="35"/>
        <end position="102"/>
    </location>
</feature>
<comment type="similarity">
    <text evidence="1">Belongs to the sigma-70 factor family. ECF subfamily.</text>
</comment>
<evidence type="ECO:0000313" key="7">
    <source>
        <dbReference type="EMBL" id="TDQ08085.1"/>
    </source>
</evidence>
<dbReference type="InterPro" id="IPR007627">
    <property type="entry name" value="RNA_pol_sigma70_r2"/>
</dbReference>
<keyword evidence="2" id="KW-0805">Transcription regulation</keyword>
<dbReference type="InterPro" id="IPR036388">
    <property type="entry name" value="WH-like_DNA-bd_sf"/>
</dbReference>
<dbReference type="InterPro" id="IPR013249">
    <property type="entry name" value="RNA_pol_sigma70_r4_t2"/>
</dbReference>
<evidence type="ECO:0000259" key="5">
    <source>
        <dbReference type="Pfam" id="PF04542"/>
    </source>
</evidence>
<dbReference type="SUPFAM" id="SSF88946">
    <property type="entry name" value="Sigma2 domain of RNA polymerase sigma factors"/>
    <property type="match status" value="1"/>
</dbReference>
<dbReference type="GO" id="GO:0003677">
    <property type="term" value="F:DNA binding"/>
    <property type="evidence" value="ECO:0007669"/>
    <property type="project" value="InterPro"/>
</dbReference>
<evidence type="ECO:0000256" key="3">
    <source>
        <dbReference type="ARBA" id="ARBA00023082"/>
    </source>
</evidence>
<accession>A0A4R6SRV0</accession>
<dbReference type="InterPro" id="IPR014284">
    <property type="entry name" value="RNA_pol_sigma-70_dom"/>
</dbReference>
<dbReference type="GO" id="GO:0006352">
    <property type="term" value="P:DNA-templated transcription initiation"/>
    <property type="evidence" value="ECO:0007669"/>
    <property type="project" value="InterPro"/>
</dbReference>
<dbReference type="Gene3D" id="1.10.1740.10">
    <property type="match status" value="1"/>
</dbReference>
<gene>
    <name evidence="7" type="ORF">ATK78_2587</name>
</gene>
<dbReference type="NCBIfam" id="TIGR02985">
    <property type="entry name" value="Sig70_bacteroi1"/>
    <property type="match status" value="1"/>
</dbReference>
<comment type="caution">
    <text evidence="7">The sequence shown here is derived from an EMBL/GenBank/DDBJ whole genome shotgun (WGS) entry which is preliminary data.</text>
</comment>
<dbReference type="AlphaFoldDB" id="A0A4R6SRV0"/>
<evidence type="ECO:0000256" key="4">
    <source>
        <dbReference type="ARBA" id="ARBA00023163"/>
    </source>
</evidence>
<dbReference type="PANTHER" id="PTHR43133">
    <property type="entry name" value="RNA POLYMERASE ECF-TYPE SIGMA FACTO"/>
    <property type="match status" value="1"/>
</dbReference>
<keyword evidence="8" id="KW-1185">Reference proteome</keyword>
<dbReference type="EMBL" id="SNYC01000005">
    <property type="protein sequence ID" value="TDQ08085.1"/>
    <property type="molecule type" value="Genomic_DNA"/>
</dbReference>
<dbReference type="InterPro" id="IPR039425">
    <property type="entry name" value="RNA_pol_sigma-70-like"/>
</dbReference>
<sequence>MYILVHPNMPSYQLYSDDELFALLCNGDHGAYTEIYNRYSGLLYIHAYRRLKDRDEARDLIHELFTTLWVKRDQMTIKTALSSYLYKAVRNRIIDLVMRKKREIMYANSLDEDWESATGNTDHAVRQSDLHRLINKEIEALPEKMKIVFNLSRKGYLSHKEISDKLEISELTVRKQINNALKILKPKLSRFLMLIF</sequence>
<protein>
    <submittedName>
        <fullName evidence="7">RNA polymerase sigma-70 factor (Family 1)</fullName>
    </submittedName>
</protein>
<dbReference type="InterPro" id="IPR013324">
    <property type="entry name" value="RNA_pol_sigma_r3/r4-like"/>
</dbReference>
<organism evidence="7 8">
    <name type="scientific">Pedobacter metabolipauper</name>
    <dbReference type="NCBI Taxonomy" id="425513"/>
    <lineage>
        <taxon>Bacteria</taxon>
        <taxon>Pseudomonadati</taxon>
        <taxon>Bacteroidota</taxon>
        <taxon>Sphingobacteriia</taxon>
        <taxon>Sphingobacteriales</taxon>
        <taxon>Sphingobacteriaceae</taxon>
        <taxon>Pedobacter</taxon>
    </lineage>
</organism>
<keyword evidence="4" id="KW-0804">Transcription</keyword>
<proteinExistence type="inferred from homology"/>
<dbReference type="GO" id="GO:0016987">
    <property type="term" value="F:sigma factor activity"/>
    <property type="evidence" value="ECO:0007669"/>
    <property type="project" value="UniProtKB-KW"/>
</dbReference>
<evidence type="ECO:0000313" key="8">
    <source>
        <dbReference type="Proteomes" id="UP000295620"/>
    </source>
</evidence>
<keyword evidence="3" id="KW-0731">Sigma factor</keyword>
<name>A0A4R6SRV0_9SPHI</name>
<dbReference type="InterPro" id="IPR014327">
    <property type="entry name" value="RNA_pol_sigma70_bacteroid"/>
</dbReference>
<evidence type="ECO:0000256" key="1">
    <source>
        <dbReference type="ARBA" id="ARBA00010641"/>
    </source>
</evidence>
<dbReference type="Gene3D" id="1.10.10.10">
    <property type="entry name" value="Winged helix-like DNA-binding domain superfamily/Winged helix DNA-binding domain"/>
    <property type="match status" value="1"/>
</dbReference>
<dbReference type="InterPro" id="IPR013325">
    <property type="entry name" value="RNA_pol_sigma_r2"/>
</dbReference>
<dbReference type="SUPFAM" id="SSF88659">
    <property type="entry name" value="Sigma3 and sigma4 domains of RNA polymerase sigma factors"/>
    <property type="match status" value="1"/>
</dbReference>
<dbReference type="PANTHER" id="PTHR43133:SF46">
    <property type="entry name" value="RNA POLYMERASE SIGMA-70 FACTOR ECF SUBFAMILY"/>
    <property type="match status" value="1"/>
</dbReference>
<dbReference type="Proteomes" id="UP000295620">
    <property type="component" value="Unassembled WGS sequence"/>
</dbReference>
<evidence type="ECO:0000256" key="2">
    <source>
        <dbReference type="ARBA" id="ARBA00023015"/>
    </source>
</evidence>
<dbReference type="NCBIfam" id="TIGR02937">
    <property type="entry name" value="sigma70-ECF"/>
    <property type="match status" value="1"/>
</dbReference>